<dbReference type="Proteomes" id="UP000054538">
    <property type="component" value="Unassembled WGS sequence"/>
</dbReference>
<keyword evidence="4" id="KW-0677">Repeat</keyword>
<evidence type="ECO:0000256" key="6">
    <source>
        <dbReference type="ARBA" id="ARBA00023136"/>
    </source>
</evidence>
<reference evidence="8" key="2">
    <citation type="submission" date="2015-01" db="EMBL/GenBank/DDBJ databases">
        <title>Evolutionary Origins and Diversification of the Mycorrhizal Mutualists.</title>
        <authorList>
            <consortium name="DOE Joint Genome Institute"/>
            <consortium name="Mycorrhizal Genomics Consortium"/>
            <person name="Kohler A."/>
            <person name="Kuo A."/>
            <person name="Nagy L.G."/>
            <person name="Floudas D."/>
            <person name="Copeland A."/>
            <person name="Barry K.W."/>
            <person name="Cichocki N."/>
            <person name="Veneault-Fourrey C."/>
            <person name="LaButti K."/>
            <person name="Lindquist E.A."/>
            <person name="Lipzen A."/>
            <person name="Lundell T."/>
            <person name="Morin E."/>
            <person name="Murat C."/>
            <person name="Riley R."/>
            <person name="Ohm R."/>
            <person name="Sun H."/>
            <person name="Tunlid A."/>
            <person name="Henrissat B."/>
            <person name="Grigoriev I.V."/>
            <person name="Hibbett D.S."/>
            <person name="Martin F."/>
        </authorList>
    </citation>
    <scope>NUCLEOTIDE SEQUENCE [LARGE SCALE GENOMIC DNA]</scope>
    <source>
        <strain evidence="8">Ve08.2h10</strain>
    </source>
</reference>
<keyword evidence="2" id="KW-0813">Transport</keyword>
<organism evidence="7 8">
    <name type="scientific">Paxillus rubicundulus Ve08.2h10</name>
    <dbReference type="NCBI Taxonomy" id="930991"/>
    <lineage>
        <taxon>Eukaryota</taxon>
        <taxon>Fungi</taxon>
        <taxon>Dikarya</taxon>
        <taxon>Basidiomycota</taxon>
        <taxon>Agaricomycotina</taxon>
        <taxon>Agaricomycetes</taxon>
        <taxon>Agaricomycetidae</taxon>
        <taxon>Boletales</taxon>
        <taxon>Paxilineae</taxon>
        <taxon>Paxillaceae</taxon>
        <taxon>Paxillus</taxon>
    </lineage>
</organism>
<reference evidence="7 8" key="1">
    <citation type="submission" date="2014-04" db="EMBL/GenBank/DDBJ databases">
        <authorList>
            <consortium name="DOE Joint Genome Institute"/>
            <person name="Kuo A."/>
            <person name="Kohler A."/>
            <person name="Jargeat P."/>
            <person name="Nagy L.G."/>
            <person name="Floudas D."/>
            <person name="Copeland A."/>
            <person name="Barry K.W."/>
            <person name="Cichocki N."/>
            <person name="Veneault-Fourrey C."/>
            <person name="LaButti K."/>
            <person name="Lindquist E.A."/>
            <person name="Lipzen A."/>
            <person name="Lundell T."/>
            <person name="Morin E."/>
            <person name="Murat C."/>
            <person name="Sun H."/>
            <person name="Tunlid A."/>
            <person name="Henrissat B."/>
            <person name="Grigoriev I.V."/>
            <person name="Hibbett D.S."/>
            <person name="Martin F."/>
            <person name="Nordberg H.P."/>
            <person name="Cantor M.N."/>
            <person name="Hua S.X."/>
        </authorList>
    </citation>
    <scope>NUCLEOTIDE SEQUENCE [LARGE SCALE GENOMIC DNA]</scope>
    <source>
        <strain evidence="7 8">Ve08.2h10</strain>
    </source>
</reference>
<protein>
    <submittedName>
        <fullName evidence="7">Uncharacterized protein</fullName>
    </submittedName>
</protein>
<evidence type="ECO:0000313" key="8">
    <source>
        <dbReference type="Proteomes" id="UP000054538"/>
    </source>
</evidence>
<evidence type="ECO:0000256" key="3">
    <source>
        <dbReference type="ARBA" id="ARBA00022692"/>
    </source>
</evidence>
<keyword evidence="3" id="KW-0812">Transmembrane</keyword>
<accession>A0A0D0DWW5</accession>
<dbReference type="AlphaFoldDB" id="A0A0D0DWW5"/>
<sequence>MVVHISVFSPRDVPSRPRFKCRSRFDQHPHEHLSEEENITKEACIKANADGATTELPQGYDIMVGALCLEILLLGEVTSVLDTQSAQVVQDATDCIYALGEGLVSEQGTHAGLLAYENGAYSPIVHAQKLRAEVKRVVEDEVHLCCKNTNYSVASDLFQERSQRRKKNEANEGEYNLPYPPARIDALNYEGLWRYGSGATFAVARGMVYPVFGIVRDATSKLRAPSLRAVLRQDIELFDWDVNSTSTSTANLSKNPRKINGLAGAALGAIVESISTLIGGSAIGLA</sequence>
<evidence type="ECO:0000256" key="1">
    <source>
        <dbReference type="ARBA" id="ARBA00004141"/>
    </source>
</evidence>
<dbReference type="PANTHER" id="PTHR43394">
    <property type="entry name" value="ATP-DEPENDENT PERMEASE MDL1, MITOCHONDRIAL"/>
    <property type="match status" value="1"/>
</dbReference>
<dbReference type="GO" id="GO:0005743">
    <property type="term" value="C:mitochondrial inner membrane"/>
    <property type="evidence" value="ECO:0007669"/>
    <property type="project" value="TreeGrafter"/>
</dbReference>
<evidence type="ECO:0000313" key="7">
    <source>
        <dbReference type="EMBL" id="KIK90709.1"/>
    </source>
</evidence>
<dbReference type="SUPFAM" id="SSF52540">
    <property type="entry name" value="P-loop containing nucleoside triphosphate hydrolases"/>
    <property type="match status" value="1"/>
</dbReference>
<dbReference type="PANTHER" id="PTHR43394:SF11">
    <property type="entry name" value="ATP-BINDING CASSETTE TRANSPORTER"/>
    <property type="match status" value="1"/>
</dbReference>
<gene>
    <name evidence="7" type="ORF">PAXRUDRAFT_14195</name>
</gene>
<evidence type="ECO:0000256" key="4">
    <source>
        <dbReference type="ARBA" id="ARBA00022737"/>
    </source>
</evidence>
<dbReference type="Gene3D" id="1.20.1560.10">
    <property type="entry name" value="ABC transporter type 1, transmembrane domain"/>
    <property type="match status" value="2"/>
</dbReference>
<dbReference type="OrthoDB" id="6500128at2759"/>
<dbReference type="InterPro" id="IPR036640">
    <property type="entry name" value="ABC1_TM_sf"/>
</dbReference>
<evidence type="ECO:0000256" key="2">
    <source>
        <dbReference type="ARBA" id="ARBA00022448"/>
    </source>
</evidence>
<comment type="subcellular location">
    <subcellularLocation>
        <location evidence="1">Membrane</location>
        <topology evidence="1">Multi-pass membrane protein</topology>
    </subcellularLocation>
</comment>
<dbReference type="InterPro" id="IPR039421">
    <property type="entry name" value="Type_1_exporter"/>
</dbReference>
<dbReference type="Gene3D" id="3.40.50.300">
    <property type="entry name" value="P-loop containing nucleotide triphosphate hydrolases"/>
    <property type="match status" value="1"/>
</dbReference>
<proteinExistence type="predicted"/>
<keyword evidence="6" id="KW-0472">Membrane</keyword>
<dbReference type="InterPro" id="IPR027417">
    <property type="entry name" value="P-loop_NTPase"/>
</dbReference>
<dbReference type="STRING" id="930991.A0A0D0DWW5"/>
<dbReference type="GO" id="GO:0005524">
    <property type="term" value="F:ATP binding"/>
    <property type="evidence" value="ECO:0007669"/>
    <property type="project" value="InterPro"/>
</dbReference>
<keyword evidence="8" id="KW-1185">Reference proteome</keyword>
<dbReference type="HOGENOM" id="CLU_973519_0_0_1"/>
<evidence type="ECO:0000256" key="5">
    <source>
        <dbReference type="ARBA" id="ARBA00022989"/>
    </source>
</evidence>
<keyword evidence="5" id="KW-1133">Transmembrane helix</keyword>
<name>A0A0D0DWW5_9AGAM</name>
<dbReference type="GO" id="GO:0015421">
    <property type="term" value="F:ABC-type oligopeptide transporter activity"/>
    <property type="evidence" value="ECO:0007669"/>
    <property type="project" value="TreeGrafter"/>
</dbReference>
<dbReference type="GO" id="GO:0090374">
    <property type="term" value="P:oligopeptide export from mitochondrion"/>
    <property type="evidence" value="ECO:0007669"/>
    <property type="project" value="TreeGrafter"/>
</dbReference>
<dbReference type="EMBL" id="KN825481">
    <property type="protein sequence ID" value="KIK90709.1"/>
    <property type="molecule type" value="Genomic_DNA"/>
</dbReference>
<dbReference type="InParanoid" id="A0A0D0DWW5"/>